<dbReference type="Proteomes" id="UP001281731">
    <property type="component" value="Unassembled WGS sequence"/>
</dbReference>
<sequence>MDKEAKKTSVVGNPQNKGGAENGDSKEKGVRRPHTLGPQGSGVSPARQTVGIRRIHMTISKVDTMSAMKIGFLISVALGIMIIVAMMLIWFILDGMHVFANLNELFENLSSVQLLQFAEYLKFGRWMSFSVLVGIIHVVLLTALSAICAVVYNLIASLVGGLKITVTDE</sequence>
<evidence type="ECO:0000259" key="3">
    <source>
        <dbReference type="Pfam" id="PF12089"/>
    </source>
</evidence>
<keyword evidence="2" id="KW-1133">Transmembrane helix</keyword>
<dbReference type="Pfam" id="PF12089">
    <property type="entry name" value="DUF3566"/>
    <property type="match status" value="1"/>
</dbReference>
<reference evidence="4" key="1">
    <citation type="submission" date="2023-10" db="EMBL/GenBank/DDBJ databases">
        <title>Whole Genome based description of the genera Actinobaculum and Actinotignum reveals a complex phylogenetic relationship within the species included in the genus Actinotignum.</title>
        <authorList>
            <person name="Jensen C.S."/>
            <person name="Dargis R."/>
            <person name="Kemp M."/>
            <person name="Christensen J.J."/>
        </authorList>
    </citation>
    <scope>NUCLEOTIDE SEQUENCE</scope>
    <source>
        <strain evidence="4">SLA_B511</strain>
    </source>
</reference>
<dbReference type="RefSeq" id="WP_308806572.1">
    <property type="nucleotide sequence ID" value="NZ_CAMYCL010000004.1"/>
</dbReference>
<evidence type="ECO:0000256" key="2">
    <source>
        <dbReference type="SAM" id="Phobius"/>
    </source>
</evidence>
<evidence type="ECO:0000256" key="1">
    <source>
        <dbReference type="SAM" id="MobiDB-lite"/>
    </source>
</evidence>
<feature type="region of interest" description="Disordered" evidence="1">
    <location>
        <begin position="1"/>
        <end position="47"/>
    </location>
</feature>
<keyword evidence="2" id="KW-0812">Transmembrane</keyword>
<keyword evidence="2" id="KW-0472">Membrane</keyword>
<evidence type="ECO:0000313" key="5">
    <source>
        <dbReference type="Proteomes" id="UP001281731"/>
    </source>
</evidence>
<comment type="caution">
    <text evidence="4">The sequence shown here is derived from an EMBL/GenBank/DDBJ whole genome shotgun (WGS) entry which is preliminary data.</text>
</comment>
<accession>A0AAW9HS40</accession>
<protein>
    <submittedName>
        <fullName evidence="4">DUF3566 domain-containing protein</fullName>
    </submittedName>
</protein>
<dbReference type="EMBL" id="JAWNGC010000009">
    <property type="protein sequence ID" value="MDY5155447.1"/>
    <property type="molecule type" value="Genomic_DNA"/>
</dbReference>
<feature type="domain" description="DUF3566" evidence="3">
    <location>
        <begin position="53"/>
        <end position="168"/>
    </location>
</feature>
<dbReference type="AlphaFoldDB" id="A0AAW9HS40"/>
<dbReference type="InterPro" id="IPR021949">
    <property type="entry name" value="DUF3566_TM"/>
</dbReference>
<organism evidence="4 5">
    <name type="scientific">Actinotignum urinale</name>
    <dbReference type="NCBI Taxonomy" id="190146"/>
    <lineage>
        <taxon>Bacteria</taxon>
        <taxon>Bacillati</taxon>
        <taxon>Actinomycetota</taxon>
        <taxon>Actinomycetes</taxon>
        <taxon>Actinomycetales</taxon>
        <taxon>Actinomycetaceae</taxon>
        <taxon>Actinotignum</taxon>
    </lineage>
</organism>
<name>A0AAW9HS40_9ACTO</name>
<feature type="transmembrane region" description="Helical" evidence="2">
    <location>
        <begin position="70"/>
        <end position="93"/>
    </location>
</feature>
<feature type="transmembrane region" description="Helical" evidence="2">
    <location>
        <begin position="129"/>
        <end position="155"/>
    </location>
</feature>
<evidence type="ECO:0000313" key="4">
    <source>
        <dbReference type="EMBL" id="MDY5155447.1"/>
    </source>
</evidence>
<proteinExistence type="predicted"/>
<gene>
    <name evidence="4" type="ORF">R6G80_06915</name>
</gene>